<dbReference type="PANTHER" id="PTHR30537:SF3">
    <property type="entry name" value="TRANSCRIPTIONAL REGULATORY PROTEIN"/>
    <property type="match status" value="1"/>
</dbReference>
<proteinExistence type="inferred from homology"/>
<dbReference type="GO" id="GO:0006351">
    <property type="term" value="P:DNA-templated transcription"/>
    <property type="evidence" value="ECO:0007669"/>
    <property type="project" value="TreeGrafter"/>
</dbReference>
<sequence length="308" mass="34319">MSPIDPNWHDLKIFLEVARCGTLGAAARRLKVDPSTLSRHISRLEETINAPIFERNNQGLHLTAGGQGLLEYVESMEASAVALAEQLGDHPKEPSGTVRVGSMEGIASLYLAAEFQGFSALHPKIAIELVTTTQQMHVNRREADVFLSFFPMVGKSIDVTPLGSFPLHLYAAPEYLTQHGHPTSLEDLLDHQFASYVDDLIQLDTVRWLNEVITRPKLSFQSSSMIAQMFAAAAGAGIVMLPSFAKPERLGLLRLLDEQVNVRRTIWMTVHRDLQYLPRIKAVTRFLEKTIARDYPCEPPVRNPEAKA</sequence>
<reference evidence="7" key="1">
    <citation type="journal article" date="2019" name="Int. J. Syst. Evol. Microbiol.">
        <title>The Global Catalogue of Microorganisms (GCM) 10K type strain sequencing project: providing services to taxonomists for standard genome sequencing and annotation.</title>
        <authorList>
            <consortium name="The Broad Institute Genomics Platform"/>
            <consortium name="The Broad Institute Genome Sequencing Center for Infectious Disease"/>
            <person name="Wu L."/>
            <person name="Ma J."/>
        </authorList>
    </citation>
    <scope>NUCLEOTIDE SEQUENCE [LARGE SCALE GENOMIC DNA]</scope>
    <source>
        <strain evidence="7">KCTC 42083</strain>
    </source>
</reference>
<dbReference type="Gene3D" id="1.10.10.10">
    <property type="entry name" value="Winged helix-like DNA-binding domain superfamily/Winged helix DNA-binding domain"/>
    <property type="match status" value="1"/>
</dbReference>
<dbReference type="GO" id="GO:0043565">
    <property type="term" value="F:sequence-specific DNA binding"/>
    <property type="evidence" value="ECO:0007669"/>
    <property type="project" value="TreeGrafter"/>
</dbReference>
<keyword evidence="3" id="KW-0238">DNA-binding</keyword>
<gene>
    <name evidence="6" type="ORF">GCM10010096_22600</name>
</gene>
<evidence type="ECO:0000313" key="6">
    <source>
        <dbReference type="EMBL" id="GHC50136.1"/>
    </source>
</evidence>
<dbReference type="Pfam" id="PF00126">
    <property type="entry name" value="HTH_1"/>
    <property type="match status" value="1"/>
</dbReference>
<evidence type="ECO:0000256" key="4">
    <source>
        <dbReference type="ARBA" id="ARBA00023163"/>
    </source>
</evidence>
<dbReference type="AlphaFoldDB" id="A0A8H9IK02"/>
<dbReference type="EMBL" id="BMZN01000003">
    <property type="protein sequence ID" value="GHC50136.1"/>
    <property type="molecule type" value="Genomic_DNA"/>
</dbReference>
<dbReference type="InterPro" id="IPR005119">
    <property type="entry name" value="LysR_subst-bd"/>
</dbReference>
<comment type="caution">
    <text evidence="6">The sequence shown here is derived from an EMBL/GenBank/DDBJ whole genome shotgun (WGS) entry which is preliminary data.</text>
</comment>
<dbReference type="RefSeq" id="WP_189392645.1">
    <property type="nucleotide sequence ID" value="NZ_BMZN01000003.1"/>
</dbReference>
<name>A0A8H9IK02_9BURK</name>
<dbReference type="GO" id="GO:0003700">
    <property type="term" value="F:DNA-binding transcription factor activity"/>
    <property type="evidence" value="ECO:0007669"/>
    <property type="project" value="InterPro"/>
</dbReference>
<evidence type="ECO:0000313" key="7">
    <source>
        <dbReference type="Proteomes" id="UP000608923"/>
    </source>
</evidence>
<dbReference type="Proteomes" id="UP000608923">
    <property type="component" value="Unassembled WGS sequence"/>
</dbReference>
<organism evidence="6 7">
    <name type="scientific">Alcaligenes pakistanensis</name>
    <dbReference type="NCBI Taxonomy" id="1482717"/>
    <lineage>
        <taxon>Bacteria</taxon>
        <taxon>Pseudomonadati</taxon>
        <taxon>Pseudomonadota</taxon>
        <taxon>Betaproteobacteria</taxon>
        <taxon>Burkholderiales</taxon>
        <taxon>Alcaligenaceae</taxon>
        <taxon>Alcaligenes</taxon>
    </lineage>
</organism>
<feature type="domain" description="HTH lysR-type" evidence="5">
    <location>
        <begin position="6"/>
        <end position="63"/>
    </location>
</feature>
<dbReference type="Pfam" id="PF03466">
    <property type="entry name" value="LysR_substrate"/>
    <property type="match status" value="1"/>
</dbReference>
<evidence type="ECO:0000256" key="2">
    <source>
        <dbReference type="ARBA" id="ARBA00023015"/>
    </source>
</evidence>
<keyword evidence="2" id="KW-0805">Transcription regulation</keyword>
<protein>
    <submittedName>
        <fullName evidence="6">LysR family transcriptional regulator</fullName>
    </submittedName>
</protein>
<evidence type="ECO:0000256" key="1">
    <source>
        <dbReference type="ARBA" id="ARBA00009437"/>
    </source>
</evidence>
<dbReference type="InterPro" id="IPR036390">
    <property type="entry name" value="WH_DNA-bd_sf"/>
</dbReference>
<evidence type="ECO:0000256" key="3">
    <source>
        <dbReference type="ARBA" id="ARBA00023125"/>
    </source>
</evidence>
<dbReference type="InterPro" id="IPR058163">
    <property type="entry name" value="LysR-type_TF_proteobact-type"/>
</dbReference>
<dbReference type="PANTHER" id="PTHR30537">
    <property type="entry name" value="HTH-TYPE TRANSCRIPTIONAL REGULATOR"/>
    <property type="match status" value="1"/>
</dbReference>
<evidence type="ECO:0000259" key="5">
    <source>
        <dbReference type="PROSITE" id="PS50931"/>
    </source>
</evidence>
<dbReference type="Gene3D" id="3.40.190.290">
    <property type="match status" value="1"/>
</dbReference>
<accession>A0A8H9IK02</accession>
<dbReference type="SUPFAM" id="SSF46785">
    <property type="entry name" value="Winged helix' DNA-binding domain"/>
    <property type="match status" value="1"/>
</dbReference>
<keyword evidence="7" id="KW-1185">Reference proteome</keyword>
<comment type="similarity">
    <text evidence="1">Belongs to the LysR transcriptional regulatory family.</text>
</comment>
<dbReference type="InterPro" id="IPR036388">
    <property type="entry name" value="WH-like_DNA-bd_sf"/>
</dbReference>
<dbReference type="PROSITE" id="PS50931">
    <property type="entry name" value="HTH_LYSR"/>
    <property type="match status" value="1"/>
</dbReference>
<keyword evidence="4" id="KW-0804">Transcription</keyword>
<dbReference type="InterPro" id="IPR000847">
    <property type="entry name" value="LysR_HTH_N"/>
</dbReference>
<dbReference type="SUPFAM" id="SSF53850">
    <property type="entry name" value="Periplasmic binding protein-like II"/>
    <property type="match status" value="1"/>
</dbReference>